<gene>
    <name evidence="1" type="ORF">HB778_20855</name>
</gene>
<accession>A0A7G6SW81</accession>
<sequence>MSAQAANVVSLDAFRHARNAQHSTRSPEAPLMMPGAPVAWVPVWFMPVYWVGTPSTLN</sequence>
<evidence type="ECO:0000313" key="1">
    <source>
        <dbReference type="EMBL" id="QND58763.1"/>
    </source>
</evidence>
<dbReference type="RefSeq" id="WP_183456560.1">
    <property type="nucleotide sequence ID" value="NZ_CP050296.1"/>
</dbReference>
<dbReference type="Proteomes" id="UP000515465">
    <property type="component" value="Chromosome"/>
</dbReference>
<name>A0A7G6SW81_9HYPH</name>
<dbReference type="EMBL" id="CP050296">
    <property type="protein sequence ID" value="QND58763.1"/>
    <property type="molecule type" value="Genomic_DNA"/>
</dbReference>
<protein>
    <submittedName>
        <fullName evidence="1">Uncharacterized protein</fullName>
    </submittedName>
</protein>
<reference evidence="1" key="1">
    <citation type="journal article" date="2020" name="Mol. Plant Microbe Interact.">
        <title>Complete genome sequences of four natural Pseudomonas isolates that catabolize a wide range of aromatic compounds relevant to lignin valorization.</title>
        <authorList>
            <person name="Hatmaker E.A."/>
            <person name="Presle G."/>
            <person name="Cannon O."/>
            <person name="Guss A.M."/>
            <person name="Elkins J.G."/>
        </authorList>
    </citation>
    <scope>NUCLEOTIDE SEQUENCE</scope>
    <source>
        <strain evidence="1">583</strain>
    </source>
</reference>
<dbReference type="AlphaFoldDB" id="A0A7G6SW81"/>
<evidence type="ECO:0000313" key="2">
    <source>
        <dbReference type="Proteomes" id="UP000515465"/>
    </source>
</evidence>
<organism evidence="1 2">
    <name type="scientific">Mesorhizobium huakuii</name>
    <dbReference type="NCBI Taxonomy" id="28104"/>
    <lineage>
        <taxon>Bacteria</taxon>
        <taxon>Pseudomonadati</taxon>
        <taxon>Pseudomonadota</taxon>
        <taxon>Alphaproteobacteria</taxon>
        <taxon>Hyphomicrobiales</taxon>
        <taxon>Phyllobacteriaceae</taxon>
        <taxon>Mesorhizobium</taxon>
    </lineage>
</organism>
<proteinExistence type="predicted"/>